<protein>
    <submittedName>
        <fullName evidence="2">LamG domain-containing protein</fullName>
    </submittedName>
</protein>
<reference evidence="2 3" key="2">
    <citation type="submission" date="2019-01" db="EMBL/GenBank/DDBJ databases">
        <title>Tautonia sociabilis, a novel thermotolerant planctomycete of Isosphaeraceae family, isolated from a 4000 m deep subterranean habitat.</title>
        <authorList>
            <person name="Kovaleva O.L."/>
            <person name="Elcheninov A.G."/>
            <person name="Van Heerden E."/>
            <person name="Toshchakov S.V."/>
            <person name="Novikov A."/>
            <person name="Bonch-Osmolovskaya E.A."/>
            <person name="Kublanov I.V."/>
        </authorList>
    </citation>
    <scope>NUCLEOTIDE SEQUENCE [LARGE SCALE GENOMIC DNA]</scope>
    <source>
        <strain evidence="2 3">GM2012</strain>
    </source>
</reference>
<dbReference type="OrthoDB" id="2806980at2"/>
<name>A0A432ML06_9BACT</name>
<keyword evidence="3" id="KW-1185">Reference proteome</keyword>
<gene>
    <name evidence="2" type="ORF">TsocGM_09120</name>
</gene>
<comment type="caution">
    <text evidence="2">The sequence shown here is derived from an EMBL/GenBank/DDBJ whole genome shotgun (WGS) entry which is preliminary data.</text>
</comment>
<evidence type="ECO:0000256" key="1">
    <source>
        <dbReference type="SAM" id="MobiDB-lite"/>
    </source>
</evidence>
<dbReference type="RefSeq" id="WP_126725000.1">
    <property type="nucleotide sequence ID" value="NZ_RYZH01000014.1"/>
</dbReference>
<dbReference type="Pfam" id="PF13385">
    <property type="entry name" value="Laminin_G_3"/>
    <property type="match status" value="1"/>
</dbReference>
<reference evidence="2 3" key="1">
    <citation type="submission" date="2018-12" db="EMBL/GenBank/DDBJ databases">
        <authorList>
            <person name="Toschakov S.V."/>
        </authorList>
    </citation>
    <scope>NUCLEOTIDE SEQUENCE [LARGE SCALE GENOMIC DNA]</scope>
    <source>
        <strain evidence="2 3">GM2012</strain>
    </source>
</reference>
<dbReference type="Gene3D" id="2.60.120.200">
    <property type="match status" value="2"/>
</dbReference>
<organism evidence="2 3">
    <name type="scientific">Tautonia sociabilis</name>
    <dbReference type="NCBI Taxonomy" id="2080755"/>
    <lineage>
        <taxon>Bacteria</taxon>
        <taxon>Pseudomonadati</taxon>
        <taxon>Planctomycetota</taxon>
        <taxon>Planctomycetia</taxon>
        <taxon>Isosphaerales</taxon>
        <taxon>Isosphaeraceae</taxon>
        <taxon>Tautonia</taxon>
    </lineage>
</organism>
<proteinExistence type="predicted"/>
<evidence type="ECO:0000313" key="3">
    <source>
        <dbReference type="Proteomes" id="UP000280296"/>
    </source>
</evidence>
<dbReference type="SUPFAM" id="SSF101898">
    <property type="entry name" value="NHL repeat"/>
    <property type="match status" value="1"/>
</dbReference>
<sequence length="553" mass="59130">MMPTVLLGLLLLASAPDDLDQGLVAHWPLSGDFRDHSGNGLHAVPEGEVDPAAPGPGGEPGRAVGFDGRGSLRVPPLPALDPGVSDLTISAWVYTEEQVDSPLGDLLSQYDPQTRRGLILGIKTNAGVTFSQANDRHLQFGIDDDRQSEWTSAGIPGEGTLFACALAVHDGQLFAGTCEPAEGDSGHVYRFVGGTENQWVDCGAPDGSNAVTALAVYNGRLYAGTGRYRVAGSSLPESPNSTPGGRVFRYEGGTSWTDCGRLGASIAVSGLAVFQGSLYAGSLYEPAGFFRYEGGSTWTALEPPDGHRVQAIAPFDGLLHAGSYDLGHVYQYDGQRWSDLGAVGDPQINTQTYSFAVYQGRLHVATWRSGRVYRLGQSGRWEDLGRLGEELEVMGMLVHNGRLMAGTLPLAQIYRFEGEAGWRLLTQLDHTPDVVYRRAWTMAEHGGRLFVSTLPSAEVFSFRAGASVQWGRRFPSGWHHVAAIRSGDTLHLVVDGTPVASETVAGSGAFSLTTGGPLRIGSGPNAPFRGRLADLRLHHRALTRDEVLRLASP</sequence>
<accession>A0A432ML06</accession>
<feature type="region of interest" description="Disordered" evidence="1">
    <location>
        <begin position="44"/>
        <end position="67"/>
    </location>
</feature>
<evidence type="ECO:0000313" key="2">
    <source>
        <dbReference type="EMBL" id="RUL88091.1"/>
    </source>
</evidence>
<dbReference type="SUPFAM" id="SSF49899">
    <property type="entry name" value="Concanavalin A-like lectins/glucanases"/>
    <property type="match status" value="2"/>
</dbReference>
<dbReference type="EMBL" id="RYZH01000014">
    <property type="protein sequence ID" value="RUL88091.1"/>
    <property type="molecule type" value="Genomic_DNA"/>
</dbReference>
<dbReference type="AlphaFoldDB" id="A0A432ML06"/>
<dbReference type="Proteomes" id="UP000280296">
    <property type="component" value="Unassembled WGS sequence"/>
</dbReference>
<dbReference type="InterPro" id="IPR013320">
    <property type="entry name" value="ConA-like_dom_sf"/>
</dbReference>